<name>A0A6M3IZF9_9ZZZZ</name>
<gene>
    <name evidence="3" type="ORF">MM415A00827_0011</name>
    <name evidence="2" type="ORF">MM415B00742_0044</name>
</gene>
<dbReference type="EMBL" id="MT141478">
    <property type="protein sequence ID" value="QJA62704.1"/>
    <property type="molecule type" value="Genomic_DNA"/>
</dbReference>
<protein>
    <submittedName>
        <fullName evidence="2">Uncharacterized protein</fullName>
    </submittedName>
</protein>
<feature type="compositionally biased region" description="Basic and acidic residues" evidence="1">
    <location>
        <begin position="98"/>
        <end position="109"/>
    </location>
</feature>
<reference evidence="2" key="1">
    <citation type="submission" date="2020-03" db="EMBL/GenBank/DDBJ databases">
        <title>The deep terrestrial virosphere.</title>
        <authorList>
            <person name="Holmfeldt K."/>
            <person name="Nilsson E."/>
            <person name="Simone D."/>
            <person name="Lopez-Fernandez M."/>
            <person name="Wu X."/>
            <person name="de Brujin I."/>
            <person name="Lundin D."/>
            <person name="Andersson A."/>
            <person name="Bertilsson S."/>
            <person name="Dopson M."/>
        </authorList>
    </citation>
    <scope>NUCLEOTIDE SEQUENCE</scope>
    <source>
        <strain evidence="3">MM415A00827</strain>
        <strain evidence="2">MM415B00742</strain>
    </source>
</reference>
<evidence type="ECO:0000256" key="1">
    <source>
        <dbReference type="SAM" id="MobiDB-lite"/>
    </source>
</evidence>
<dbReference type="AlphaFoldDB" id="A0A6M3IZF9"/>
<proteinExistence type="predicted"/>
<dbReference type="EMBL" id="MT142396">
    <property type="protein sequence ID" value="QJA79818.1"/>
    <property type="molecule type" value="Genomic_DNA"/>
</dbReference>
<evidence type="ECO:0000313" key="3">
    <source>
        <dbReference type="EMBL" id="QJA79818.1"/>
    </source>
</evidence>
<accession>A0A6M3IZF9</accession>
<organism evidence="2">
    <name type="scientific">viral metagenome</name>
    <dbReference type="NCBI Taxonomy" id="1070528"/>
    <lineage>
        <taxon>unclassified sequences</taxon>
        <taxon>metagenomes</taxon>
        <taxon>organismal metagenomes</taxon>
    </lineage>
</organism>
<feature type="region of interest" description="Disordered" evidence="1">
    <location>
        <begin position="98"/>
        <end position="127"/>
    </location>
</feature>
<evidence type="ECO:0000313" key="2">
    <source>
        <dbReference type="EMBL" id="QJA62704.1"/>
    </source>
</evidence>
<sequence length="127" mass="14799">MAVLKYEQEYLDGLGTWHSDDHEPLLNREELLENYRIFTPDTAYIHERNRLIPAAVEFADNKCGVKFIGGSQAEREAHGAKWSRTFHAQMNRLWDAKKLTEGGRRHPNDFDVWPSNEQNEAFKRGGR</sequence>